<protein>
    <submittedName>
        <fullName evidence="16">Outer membrane receptor protein involved in Fe transport</fullName>
    </submittedName>
</protein>
<evidence type="ECO:0000256" key="6">
    <source>
        <dbReference type="ARBA" id="ARBA00023004"/>
    </source>
</evidence>
<dbReference type="GO" id="GO:0009279">
    <property type="term" value="C:cell outer membrane"/>
    <property type="evidence" value="ECO:0007669"/>
    <property type="project" value="UniProtKB-SubCell"/>
</dbReference>
<dbReference type="EMBL" id="SNXS01000014">
    <property type="protein sequence ID" value="TDP61253.1"/>
    <property type="molecule type" value="Genomic_DNA"/>
</dbReference>
<dbReference type="Pfam" id="PF00593">
    <property type="entry name" value="TonB_dep_Rec_b-barrel"/>
    <property type="match status" value="1"/>
</dbReference>
<keyword evidence="17" id="KW-1185">Reference proteome</keyword>
<dbReference type="SUPFAM" id="SSF56935">
    <property type="entry name" value="Porins"/>
    <property type="match status" value="1"/>
</dbReference>
<dbReference type="Gene3D" id="2.40.170.20">
    <property type="entry name" value="TonB-dependent receptor, beta-barrel domain"/>
    <property type="match status" value="1"/>
</dbReference>
<keyword evidence="7" id="KW-0406">Ion transport</keyword>
<evidence type="ECO:0000256" key="11">
    <source>
        <dbReference type="PROSITE-ProRule" id="PRU01360"/>
    </source>
</evidence>
<dbReference type="InParanoid" id="A0A4R6QGZ4"/>
<keyword evidence="3 11" id="KW-1134">Transmembrane beta strand</keyword>
<feature type="chain" id="PRO_5020348670" evidence="13">
    <location>
        <begin position="25"/>
        <end position="710"/>
    </location>
</feature>
<sequence>MDTCTFKCLLTPIAAVAVAWPAMAQTASSPAEVLPSVVVTASKRSQLLIDVPYSITAIGGSEIADRGVTDIQQMQSVVPSLFINQNAPGASRIQLRGLSQGVGFGAALVGTYLDEISLNMPDAQRSLDVPLVDMARIEVLRGPQGTLYGDGSMGGTIRFITRAPRLDKLEGSIEAGFSQVSGGQTGWRANGVVNVPLSTGVAGLRLVAGHEDLPGWVDNSANGTKDINSAKRDFLRGKLLVKPSANVEVSAMFFHTETDTKNGSGSNADRSIASYIASPTKDKTDLFNLVANVDLGSVRLVSSTGYLDRKIDTTAELTAVFAGAPFKALILPKPTSGGAYRQDMSQKITTQEIRLESDDIGSLTWTAGGYYRKTDTRTVTSDVWTDATFRLQGGFNGTGPTNVKQLALFGELTYALSPKLSLTGGLRSFKEKAENVGSKLPSGFAPPGTPSTLYDDHAEFSATTPRLNMLWRYAPKGALYATASKGFRSGGFNATATPRNYGPEDIVSFEIGNRGSLLGDTLQYEVAAYHNKYSNVQAQDLAPGCTPATCQALTVNSGKASGPGLDITLSAALTKSVTLDVALGYSDLAYDVTTAERNQGDPLNFVPKKTASVSLSQRFNWAPGLPGMVRLDYQHSDPVKFIIRNQGVNASGNSLDTLNARIGVEMPTWQLYLEGRNLTNATGVTLPGIFGLPDYRIAPRSIGVLARAQF</sequence>
<dbReference type="InterPro" id="IPR039426">
    <property type="entry name" value="TonB-dep_rcpt-like"/>
</dbReference>
<evidence type="ECO:0000256" key="13">
    <source>
        <dbReference type="SAM" id="SignalP"/>
    </source>
</evidence>
<evidence type="ECO:0000256" key="5">
    <source>
        <dbReference type="ARBA" id="ARBA00022692"/>
    </source>
</evidence>
<dbReference type="PANTHER" id="PTHR32552:SF81">
    <property type="entry name" value="TONB-DEPENDENT OUTER MEMBRANE RECEPTOR"/>
    <property type="match status" value="1"/>
</dbReference>
<dbReference type="Pfam" id="PF07715">
    <property type="entry name" value="Plug"/>
    <property type="match status" value="1"/>
</dbReference>
<name>A0A4R6QGZ4_9BURK</name>
<keyword evidence="6" id="KW-0408">Iron</keyword>
<dbReference type="GO" id="GO:0006826">
    <property type="term" value="P:iron ion transport"/>
    <property type="evidence" value="ECO:0007669"/>
    <property type="project" value="UniProtKB-KW"/>
</dbReference>
<comment type="similarity">
    <text evidence="11 12">Belongs to the TonB-dependent receptor family.</text>
</comment>
<comment type="caution">
    <text evidence="16">The sequence shown here is derived from an EMBL/GenBank/DDBJ whole genome shotgun (WGS) entry which is preliminary data.</text>
</comment>
<proteinExistence type="inferred from homology"/>
<dbReference type="InterPro" id="IPR012910">
    <property type="entry name" value="Plug_dom"/>
</dbReference>
<evidence type="ECO:0000259" key="14">
    <source>
        <dbReference type="Pfam" id="PF00593"/>
    </source>
</evidence>
<evidence type="ECO:0000256" key="9">
    <source>
        <dbReference type="ARBA" id="ARBA00023136"/>
    </source>
</evidence>
<keyword evidence="2 11" id="KW-0813">Transport</keyword>
<evidence type="ECO:0000256" key="8">
    <source>
        <dbReference type="ARBA" id="ARBA00023077"/>
    </source>
</evidence>
<evidence type="ECO:0000256" key="12">
    <source>
        <dbReference type="RuleBase" id="RU003357"/>
    </source>
</evidence>
<reference evidence="16 17" key="1">
    <citation type="submission" date="2019-03" db="EMBL/GenBank/DDBJ databases">
        <title>Genomic Encyclopedia of Type Strains, Phase IV (KMG-IV): sequencing the most valuable type-strain genomes for metagenomic binning, comparative biology and taxonomic classification.</title>
        <authorList>
            <person name="Goeker M."/>
        </authorList>
    </citation>
    <scope>NUCLEOTIDE SEQUENCE [LARGE SCALE GENOMIC DNA]</scope>
    <source>
        <strain evidence="16 17">DSM 16998</strain>
    </source>
</reference>
<keyword evidence="8 12" id="KW-0798">TonB box</keyword>
<dbReference type="PROSITE" id="PS52016">
    <property type="entry name" value="TONB_DEPENDENT_REC_3"/>
    <property type="match status" value="1"/>
</dbReference>
<gene>
    <name evidence="16" type="ORF">DES47_11425</name>
</gene>
<evidence type="ECO:0000256" key="1">
    <source>
        <dbReference type="ARBA" id="ARBA00004571"/>
    </source>
</evidence>
<accession>A0A4R6QGZ4</accession>
<keyword evidence="5 11" id="KW-0812">Transmembrane</keyword>
<evidence type="ECO:0000256" key="10">
    <source>
        <dbReference type="ARBA" id="ARBA00023237"/>
    </source>
</evidence>
<evidence type="ECO:0000313" key="17">
    <source>
        <dbReference type="Proteomes" id="UP000295361"/>
    </source>
</evidence>
<keyword evidence="9 11" id="KW-0472">Membrane</keyword>
<dbReference type="InterPro" id="IPR000531">
    <property type="entry name" value="Beta-barrel_TonB"/>
</dbReference>
<dbReference type="Proteomes" id="UP000295361">
    <property type="component" value="Unassembled WGS sequence"/>
</dbReference>
<dbReference type="RefSeq" id="WP_208115126.1">
    <property type="nucleotide sequence ID" value="NZ_SNXS01000014.1"/>
</dbReference>
<comment type="subcellular location">
    <subcellularLocation>
        <location evidence="1 11">Cell outer membrane</location>
        <topology evidence="1 11">Multi-pass membrane protein</topology>
    </subcellularLocation>
</comment>
<evidence type="ECO:0000259" key="15">
    <source>
        <dbReference type="Pfam" id="PF07715"/>
    </source>
</evidence>
<evidence type="ECO:0000313" key="16">
    <source>
        <dbReference type="EMBL" id="TDP61253.1"/>
    </source>
</evidence>
<evidence type="ECO:0000256" key="4">
    <source>
        <dbReference type="ARBA" id="ARBA00022496"/>
    </source>
</evidence>
<feature type="domain" description="TonB-dependent receptor-like beta-barrel" evidence="14">
    <location>
        <begin position="265"/>
        <end position="678"/>
    </location>
</feature>
<evidence type="ECO:0000256" key="7">
    <source>
        <dbReference type="ARBA" id="ARBA00023065"/>
    </source>
</evidence>
<keyword evidence="16" id="KW-0675">Receptor</keyword>
<dbReference type="InterPro" id="IPR036942">
    <property type="entry name" value="Beta-barrel_TonB_sf"/>
</dbReference>
<keyword evidence="10 11" id="KW-0998">Cell outer membrane</keyword>
<keyword evidence="4" id="KW-0410">Iron transport</keyword>
<dbReference type="PANTHER" id="PTHR32552">
    <property type="entry name" value="FERRICHROME IRON RECEPTOR-RELATED"/>
    <property type="match status" value="1"/>
</dbReference>
<keyword evidence="13" id="KW-0732">Signal</keyword>
<organism evidence="16 17">
    <name type="scientific">Roseateles toxinivorans</name>
    <dbReference type="NCBI Taxonomy" id="270368"/>
    <lineage>
        <taxon>Bacteria</taxon>
        <taxon>Pseudomonadati</taxon>
        <taxon>Pseudomonadota</taxon>
        <taxon>Betaproteobacteria</taxon>
        <taxon>Burkholderiales</taxon>
        <taxon>Sphaerotilaceae</taxon>
        <taxon>Roseateles</taxon>
    </lineage>
</organism>
<evidence type="ECO:0000256" key="2">
    <source>
        <dbReference type="ARBA" id="ARBA00022448"/>
    </source>
</evidence>
<feature type="domain" description="TonB-dependent receptor plug" evidence="15">
    <location>
        <begin position="49"/>
        <end position="156"/>
    </location>
</feature>
<evidence type="ECO:0000256" key="3">
    <source>
        <dbReference type="ARBA" id="ARBA00022452"/>
    </source>
</evidence>
<dbReference type="AlphaFoldDB" id="A0A4R6QGZ4"/>
<feature type="signal peptide" evidence="13">
    <location>
        <begin position="1"/>
        <end position="24"/>
    </location>
</feature>